<evidence type="ECO:0000313" key="6">
    <source>
        <dbReference type="EMBL" id="QDV07543.1"/>
    </source>
</evidence>
<accession>A0A518ETX8</accession>
<keyword evidence="6" id="KW-0378">Hydrolase</keyword>
<dbReference type="InterPro" id="IPR003439">
    <property type="entry name" value="ABC_transporter-like_ATP-bd"/>
</dbReference>
<dbReference type="GO" id="GO:0016887">
    <property type="term" value="F:ATP hydrolysis activity"/>
    <property type="evidence" value="ECO:0007669"/>
    <property type="project" value="InterPro"/>
</dbReference>
<organism evidence="6 7">
    <name type="scientific">Saltatorellus ferox</name>
    <dbReference type="NCBI Taxonomy" id="2528018"/>
    <lineage>
        <taxon>Bacteria</taxon>
        <taxon>Pseudomonadati</taxon>
        <taxon>Planctomycetota</taxon>
        <taxon>Planctomycetia</taxon>
        <taxon>Planctomycetia incertae sedis</taxon>
        <taxon>Saltatorellus</taxon>
    </lineage>
</organism>
<dbReference type="Gene3D" id="3.40.50.300">
    <property type="entry name" value="P-loop containing nucleotide triphosphate hydrolases"/>
    <property type="match status" value="1"/>
</dbReference>
<dbReference type="AlphaFoldDB" id="A0A518ETX8"/>
<dbReference type="SUPFAM" id="SSF52540">
    <property type="entry name" value="P-loop containing nucleoside triphosphate hydrolases"/>
    <property type="match status" value="1"/>
</dbReference>
<dbReference type="GO" id="GO:0005524">
    <property type="term" value="F:ATP binding"/>
    <property type="evidence" value="ECO:0007669"/>
    <property type="project" value="UniProtKB-KW"/>
</dbReference>
<dbReference type="PROSITE" id="PS50893">
    <property type="entry name" value="ABC_TRANSPORTER_2"/>
    <property type="match status" value="1"/>
</dbReference>
<evidence type="ECO:0000256" key="2">
    <source>
        <dbReference type="ARBA" id="ARBA00022448"/>
    </source>
</evidence>
<feature type="domain" description="ABC transporter" evidence="5">
    <location>
        <begin position="5"/>
        <end position="233"/>
    </location>
</feature>
<name>A0A518ETX8_9BACT</name>
<proteinExistence type="inferred from homology"/>
<dbReference type="RefSeq" id="WP_419190211.1">
    <property type="nucleotide sequence ID" value="NZ_CP036434.1"/>
</dbReference>
<dbReference type="Proteomes" id="UP000320390">
    <property type="component" value="Chromosome"/>
</dbReference>
<evidence type="ECO:0000259" key="5">
    <source>
        <dbReference type="PROSITE" id="PS50893"/>
    </source>
</evidence>
<dbReference type="PANTHER" id="PTHR43335:SF11">
    <property type="entry name" value="ABC TRANSPORTER RELATED"/>
    <property type="match status" value="1"/>
</dbReference>
<dbReference type="InterPro" id="IPR027417">
    <property type="entry name" value="P-loop_NTPase"/>
</dbReference>
<dbReference type="SMART" id="SM00382">
    <property type="entry name" value="AAA"/>
    <property type="match status" value="1"/>
</dbReference>
<keyword evidence="7" id="KW-1185">Reference proteome</keyword>
<evidence type="ECO:0000256" key="3">
    <source>
        <dbReference type="ARBA" id="ARBA00022741"/>
    </source>
</evidence>
<keyword evidence="4 6" id="KW-0067">ATP-binding</keyword>
<dbReference type="Pfam" id="PF00005">
    <property type="entry name" value="ABC_tran"/>
    <property type="match status" value="1"/>
</dbReference>
<reference evidence="6 7" key="1">
    <citation type="submission" date="2019-02" db="EMBL/GenBank/DDBJ databases">
        <title>Deep-cultivation of Planctomycetes and their phenomic and genomic characterization uncovers novel biology.</title>
        <authorList>
            <person name="Wiegand S."/>
            <person name="Jogler M."/>
            <person name="Boedeker C."/>
            <person name="Pinto D."/>
            <person name="Vollmers J."/>
            <person name="Rivas-Marin E."/>
            <person name="Kohn T."/>
            <person name="Peeters S.H."/>
            <person name="Heuer A."/>
            <person name="Rast P."/>
            <person name="Oberbeckmann S."/>
            <person name="Bunk B."/>
            <person name="Jeske O."/>
            <person name="Meyerdierks A."/>
            <person name="Storesund J.E."/>
            <person name="Kallscheuer N."/>
            <person name="Luecker S."/>
            <person name="Lage O.M."/>
            <person name="Pohl T."/>
            <person name="Merkel B.J."/>
            <person name="Hornburger P."/>
            <person name="Mueller R.-W."/>
            <person name="Bruemmer F."/>
            <person name="Labrenz M."/>
            <person name="Spormann A.M."/>
            <person name="Op den Camp H."/>
            <person name="Overmann J."/>
            <person name="Amann R."/>
            <person name="Jetten M.S.M."/>
            <person name="Mascher T."/>
            <person name="Medema M.H."/>
            <person name="Devos D.P."/>
            <person name="Kaster A.-K."/>
            <person name="Ovreas L."/>
            <person name="Rohde M."/>
            <person name="Galperin M.Y."/>
            <person name="Jogler C."/>
        </authorList>
    </citation>
    <scope>NUCLEOTIDE SEQUENCE [LARGE SCALE GENOMIC DNA]</scope>
    <source>
        <strain evidence="6 7">Poly30</strain>
    </source>
</reference>
<dbReference type="PANTHER" id="PTHR43335">
    <property type="entry name" value="ABC TRANSPORTER, ATP-BINDING PROTEIN"/>
    <property type="match status" value="1"/>
</dbReference>
<sequence length="307" mass="33673">MSAIVQAEGLGRWYGEVVGLGDLTVSIEPGITGLVGPNGAGKSTFMKVMVGELRPHRGQIRVLGYRPFGSRPLYRRLGFCPQQDALYEHQTGMEFVRDLLRLGGESKRKATLMAGEAMERVGLTDAMNRKVSDYSKGMRQRTRLAQSIAHSPELVIADEPLTGLDPIARRQVLELFQELSREGKSVILSSHVLHEVESLTETIVLIHRGRLLAQGTVRDVRQLISRHPSRVRVTAREPRKLAAKLFDQPHVRAVSLGADGESIQIETDNVAEFHVTFAAAAASARAGVRSLSSDDASLEAVFDYLVG</sequence>
<comment type="similarity">
    <text evidence="1">Belongs to the ABC transporter superfamily.</text>
</comment>
<evidence type="ECO:0000256" key="1">
    <source>
        <dbReference type="ARBA" id="ARBA00005417"/>
    </source>
</evidence>
<protein>
    <submittedName>
        <fullName evidence="6">Putative ABC transporter ATP-binding protein YxlF</fullName>
        <ecNumber evidence="6">3.6.3.-</ecNumber>
    </submittedName>
</protein>
<evidence type="ECO:0000313" key="7">
    <source>
        <dbReference type="Proteomes" id="UP000320390"/>
    </source>
</evidence>
<keyword evidence="3" id="KW-0547">Nucleotide-binding</keyword>
<evidence type="ECO:0000256" key="4">
    <source>
        <dbReference type="ARBA" id="ARBA00022840"/>
    </source>
</evidence>
<dbReference type="CDD" id="cd03230">
    <property type="entry name" value="ABC_DR_subfamily_A"/>
    <property type="match status" value="1"/>
</dbReference>
<gene>
    <name evidence="6" type="primary">yxlF_5</name>
    <name evidence="6" type="ORF">Poly30_30690</name>
</gene>
<dbReference type="EC" id="3.6.3.-" evidence="6"/>
<dbReference type="EMBL" id="CP036434">
    <property type="protein sequence ID" value="QDV07543.1"/>
    <property type="molecule type" value="Genomic_DNA"/>
</dbReference>
<dbReference type="InterPro" id="IPR003593">
    <property type="entry name" value="AAA+_ATPase"/>
</dbReference>
<keyword evidence="2" id="KW-0813">Transport</keyword>